<reference evidence="5" key="1">
    <citation type="submission" date="2018-11" db="EMBL/GenBank/DDBJ databases">
        <title>Chitinophaga lutea sp.nov., isolate from arsenic contaminated soil.</title>
        <authorList>
            <person name="Zong Y."/>
        </authorList>
    </citation>
    <scope>NUCLEOTIDE SEQUENCE [LARGE SCALE GENOMIC DNA]</scope>
    <source>
        <strain evidence="5">YLT18</strain>
    </source>
</reference>
<feature type="domain" description="WGR" evidence="3">
    <location>
        <begin position="1799"/>
        <end position="1889"/>
    </location>
</feature>
<dbReference type="PROSITE" id="PS51977">
    <property type="entry name" value="WGR"/>
    <property type="match status" value="1"/>
</dbReference>
<accession>A0A3N4M7Y1</accession>
<dbReference type="InterPro" id="IPR041677">
    <property type="entry name" value="DNA2/NAM7_AAA_11"/>
</dbReference>
<dbReference type="EMBL" id="RMBX01000010">
    <property type="protein sequence ID" value="RPD39664.1"/>
    <property type="molecule type" value="Genomic_DNA"/>
</dbReference>
<dbReference type="Pfam" id="PF13086">
    <property type="entry name" value="AAA_11"/>
    <property type="match status" value="1"/>
</dbReference>
<evidence type="ECO:0000313" key="4">
    <source>
        <dbReference type="EMBL" id="RPD39664.1"/>
    </source>
</evidence>
<dbReference type="InterPro" id="IPR049809">
    <property type="entry name" value="YehF/YfeS-like_WGR"/>
</dbReference>
<organism evidence="4 5">
    <name type="scientific">Chitinophaga barathri</name>
    <dbReference type="NCBI Taxonomy" id="1647451"/>
    <lineage>
        <taxon>Bacteria</taxon>
        <taxon>Pseudomonadati</taxon>
        <taxon>Bacteroidota</taxon>
        <taxon>Chitinophagia</taxon>
        <taxon>Chitinophagales</taxon>
        <taxon>Chitinophagaceae</taxon>
        <taxon>Chitinophaga</taxon>
    </lineage>
</organism>
<dbReference type="CDD" id="cd07996">
    <property type="entry name" value="WGR_MMR_like"/>
    <property type="match status" value="1"/>
</dbReference>
<dbReference type="Pfam" id="PF13195">
    <property type="entry name" value="DUF4011"/>
    <property type="match status" value="1"/>
</dbReference>
<dbReference type="Gene3D" id="1.10.510.10">
    <property type="entry name" value="Transferase(Phosphotransferase) domain 1"/>
    <property type="match status" value="1"/>
</dbReference>
<dbReference type="InterPro" id="IPR027417">
    <property type="entry name" value="P-loop_NTPase"/>
</dbReference>
<dbReference type="InterPro" id="IPR011009">
    <property type="entry name" value="Kinase-like_dom_sf"/>
</dbReference>
<dbReference type="SUPFAM" id="SSF56112">
    <property type="entry name" value="Protein kinase-like (PK-like)"/>
    <property type="match status" value="1"/>
</dbReference>
<dbReference type="InterPro" id="IPR047187">
    <property type="entry name" value="SF1_C_Upf1"/>
</dbReference>
<dbReference type="PANTHER" id="PTHR10887">
    <property type="entry name" value="DNA2/NAM7 HELICASE FAMILY"/>
    <property type="match status" value="1"/>
</dbReference>
<dbReference type="InterPro" id="IPR025103">
    <property type="entry name" value="DUF4011"/>
</dbReference>
<keyword evidence="5" id="KW-1185">Reference proteome</keyword>
<feature type="compositionally biased region" description="Basic and acidic residues" evidence="2">
    <location>
        <begin position="468"/>
        <end position="478"/>
    </location>
</feature>
<name>A0A3N4M7Y1_9BACT</name>
<dbReference type="OrthoDB" id="9757917at2"/>
<evidence type="ECO:0000256" key="2">
    <source>
        <dbReference type="SAM" id="MobiDB-lite"/>
    </source>
</evidence>
<dbReference type="CDD" id="cd18808">
    <property type="entry name" value="SF1_C_Upf1"/>
    <property type="match status" value="1"/>
</dbReference>
<feature type="region of interest" description="Disordered" evidence="2">
    <location>
        <begin position="515"/>
        <end position="550"/>
    </location>
</feature>
<dbReference type="InterPro" id="IPR045055">
    <property type="entry name" value="DNA2/NAM7-like"/>
</dbReference>
<dbReference type="Gene3D" id="2.20.140.10">
    <property type="entry name" value="WGR domain"/>
    <property type="match status" value="1"/>
</dbReference>
<dbReference type="InterPro" id="IPR041679">
    <property type="entry name" value="DNA2/NAM7-like_C"/>
</dbReference>
<feature type="coiled-coil region" evidence="1">
    <location>
        <begin position="989"/>
        <end position="1016"/>
    </location>
</feature>
<dbReference type="Proteomes" id="UP000279089">
    <property type="component" value="Unassembled WGS sequence"/>
</dbReference>
<feature type="region of interest" description="Disordered" evidence="2">
    <location>
        <begin position="464"/>
        <end position="502"/>
    </location>
</feature>
<evidence type="ECO:0000256" key="1">
    <source>
        <dbReference type="SAM" id="Coils"/>
    </source>
</evidence>
<dbReference type="Pfam" id="PF13087">
    <property type="entry name" value="AAA_12"/>
    <property type="match status" value="1"/>
</dbReference>
<dbReference type="Gene3D" id="3.40.50.300">
    <property type="entry name" value="P-loop containing nucleotide triphosphate hydrolases"/>
    <property type="match status" value="3"/>
</dbReference>
<feature type="region of interest" description="Disordered" evidence="2">
    <location>
        <begin position="578"/>
        <end position="630"/>
    </location>
</feature>
<dbReference type="InterPro" id="IPR011335">
    <property type="entry name" value="Restrct_endonuc-II-like"/>
</dbReference>
<dbReference type="SUPFAM" id="SSF52980">
    <property type="entry name" value="Restriction endonuclease-like"/>
    <property type="match status" value="1"/>
</dbReference>
<feature type="region of interest" description="Disordered" evidence="2">
    <location>
        <begin position="1864"/>
        <end position="1889"/>
    </location>
</feature>
<comment type="caution">
    <text evidence="4">The sequence shown here is derived from an EMBL/GenBank/DDBJ whole genome shotgun (WGS) entry which is preliminary data.</text>
</comment>
<dbReference type="Pfam" id="PF18741">
    <property type="entry name" value="MTES_1575"/>
    <property type="match status" value="1"/>
</dbReference>
<evidence type="ECO:0000259" key="3">
    <source>
        <dbReference type="PROSITE" id="PS51977"/>
    </source>
</evidence>
<protein>
    <submittedName>
        <fullName evidence="4">DUF4011 domain-containing protein</fullName>
    </submittedName>
</protein>
<dbReference type="InterPro" id="IPR008893">
    <property type="entry name" value="WGR_domain"/>
</dbReference>
<evidence type="ECO:0000313" key="5">
    <source>
        <dbReference type="Proteomes" id="UP000279089"/>
    </source>
</evidence>
<dbReference type="InterPro" id="IPR049468">
    <property type="entry name" value="Restrct_endonuc-II-like_dom"/>
</dbReference>
<dbReference type="Gene3D" id="3.40.960.10">
    <property type="entry name" value="VSR Endonuclease"/>
    <property type="match status" value="1"/>
</dbReference>
<dbReference type="GO" id="GO:0004386">
    <property type="term" value="F:helicase activity"/>
    <property type="evidence" value="ECO:0007669"/>
    <property type="project" value="InterPro"/>
</dbReference>
<proteinExistence type="predicted"/>
<dbReference type="SUPFAM" id="SSF52540">
    <property type="entry name" value="P-loop containing nucleoside triphosphate hydrolases"/>
    <property type="match status" value="1"/>
</dbReference>
<gene>
    <name evidence="4" type="ORF">EG028_18640</name>
</gene>
<dbReference type="RefSeq" id="WP_120515801.1">
    <property type="nucleotide sequence ID" value="NZ_QXZY01000004.1"/>
</dbReference>
<dbReference type="Pfam" id="PF05406">
    <property type="entry name" value="WGR"/>
    <property type="match status" value="1"/>
</dbReference>
<sequence>MTTISFRQFLQTAFQHGAYSTDDVIAAVLPLFRTVQALHDAALVAPFGDENALQVQTRTITIDTAAAHPELDAADRITTLFNGYNPHFEVVDKVKLLADQPETLNLRIHRDTHQPLHHAAYVPGYQSYEMLLGHHDQQTDIFCLGLVLTSIALGIDLYEPEGLDKLVAQRQHPLRFKQLHPAIGTLITEMTELNRAHRTRDLQEAIHRLEHYRDFDPEKQLDLAQVAGWVTHDRSERQNFILNKLRNRLFDISRRNRLLYYKPNTRFANLTISSVPMVLHHQSIRPELLFTWNPEIAEKITGMKDLSLNRYLRFEDHPYLPGILNKIRLEARKDVQEYGFSQLRLVIAFLKWYNLPEEPEEDILSPLLLIPVELKKKKQVGGDQYVLSITDNNAEVNPVLANQLRELYGIELPDLVDLEEMSLEQFYQLLQMQVEGANRGIVLQHMQKPRIKLIYKEAKDTLQQYQKKQPDNADKKAETPAPVARKQAGAPVPVPEQKGIPANEEQTNTAKLFIEGDDVPPFDNALTGTQENETPIPASEGSPDEGIDTQEPETIIDGEEQPFEEHTGGQEQEAITSEFEQSPGDIITTEEAPPEITTEEQTPEAATTADELPTGTTSAPAAGKQRASTSVAEDHELFQLAEAENNPYRWEFDSCHVVLGNFNYKKMSLVRDYNSAIDQPQQHGVFDQLFSAQPRPVNNETPAPALPEEWYHVIQADPTQARAILQARNGESYIIQGPPGTGKSQTITNLIADFVARGKQVLFVCEKRAALDVVYHRLKQQGLDELCSYIHDSQGDKRSFIRDLKLTYESNLRPGADEHTINVKRNALLHTLRTQLDRLQEFHDTHAREEEQAGIAVRALIERLLALKDLVKQLSPAEEEAVPHYKQWLQSGAMVEQLGEALEESGAEPVFAEHPLSRVNEKIFAAEQPITQLQQQTEQSLAMLEKATGFAETLDELKQLVLQSTLLLPLAEGNNLQLVDGRNVEAIAFEKELAQLRVLQQEVDRAAAQNTNWLNKFSEQDTAQAIAIAARYEPSFWRFLSGAWRRLKKRMQESYNLAAHAVPPAFSAVLQQLQEEYNAARNLSQARKAVQQQYRIDNIELTWLSIERLRLKLQEPTLQYLLQHPNAQQLVIQLAGLQDTLHRLDLQLQQTLQDPPPQNFRELRDLLESIQLNAPALEELLPALGNYLDMPDVLKQALRSLPFTPAEMEAGMAHKTLRQLYQFNKPFANTGSQAMEQTVEAIRHCYHELLKLNAAYIRANIGRRFQEHVQLSNRAASQVEEEQQEFARQYAEGRKILENEFSKSMRYKSIRELCSRGSGLVLRDLKPVWLMSPLSVSDSFPLDQPFFDAVIFDEASQITLEEGVPALYRAPQTIIVGDDRQMPPTDFFSAKAGDPDDLERNEEEDEILSADADSLLTQGARKMNSVMLGWHYRSHSETLISYSNHAFYGANLLTIPDRSIHTAEKTAISVQQPSDALFNINALFDRSISYHHIPNGTYAKRGNSAEAAYIAHLVRELLFRNTKESIGIVAFSQEQQHSIERALEALCVNDKRFDELLEDATERTDEGQFTGLFVKNLENVQGDQRDIIIMSVCYAPDHRGKMSMHFGPINKKGGEKRLNVIFSRARQHMAIVSSIRHHQITNVYNAGANYLRRFLQYAENVSTGNMAAARNILDGLASGKPSQRYRAGDTVILREIKEQLEQHGLEVSEQVGQSGFRCSLAVKADAKDKSYTLGIQVDDEAWYQHKNVLEQYYQRPAVLESFGWQVLTVYAKDWLQQPQKVIEDILRRLGKPQQAAPLDSLIPQDAVPAGTTRLLQGEGKSAKFWEAAVSGSKLFIRQGKTGTKGQIQVKTCIDAEDAEKEKEKMITEKKNSGWKVAGEEASPEQPELF</sequence>
<dbReference type="SMART" id="SM00773">
    <property type="entry name" value="WGR"/>
    <property type="match status" value="1"/>
</dbReference>
<feature type="compositionally biased region" description="Low complexity" evidence="2">
    <location>
        <begin position="586"/>
        <end position="596"/>
    </location>
</feature>
<keyword evidence="1" id="KW-0175">Coiled coil</keyword>